<dbReference type="NCBIfam" id="TIGR01494">
    <property type="entry name" value="ATPase_P-type"/>
    <property type="match status" value="2"/>
</dbReference>
<dbReference type="Gene3D" id="3.40.1110.10">
    <property type="entry name" value="Calcium-transporting ATPase, cytoplasmic domain N"/>
    <property type="match status" value="1"/>
</dbReference>
<feature type="transmembrane region" description="Helical" evidence="6">
    <location>
        <begin position="213"/>
        <end position="236"/>
    </location>
</feature>
<dbReference type="AlphaFoldDB" id="A0A1T4N2B0"/>
<dbReference type="PANTHER" id="PTHR42861">
    <property type="entry name" value="CALCIUM-TRANSPORTING ATPASE"/>
    <property type="match status" value="1"/>
</dbReference>
<organism evidence="8 9">
    <name type="scientific">Eubacterium ruminantium</name>
    <dbReference type="NCBI Taxonomy" id="42322"/>
    <lineage>
        <taxon>Bacteria</taxon>
        <taxon>Bacillati</taxon>
        <taxon>Bacillota</taxon>
        <taxon>Clostridia</taxon>
        <taxon>Eubacteriales</taxon>
        <taxon>Eubacteriaceae</taxon>
        <taxon>Eubacterium</taxon>
    </lineage>
</organism>
<evidence type="ECO:0000313" key="9">
    <source>
        <dbReference type="Proteomes" id="UP000189857"/>
    </source>
</evidence>
<accession>A0A1T4N2B0</accession>
<dbReference type="SFLD" id="SFLDG00002">
    <property type="entry name" value="C1.7:_P-type_atpase_like"/>
    <property type="match status" value="1"/>
</dbReference>
<dbReference type="SFLD" id="SFLDF00027">
    <property type="entry name" value="p-type_atpase"/>
    <property type="match status" value="1"/>
</dbReference>
<evidence type="ECO:0000256" key="2">
    <source>
        <dbReference type="ARBA" id="ARBA00022692"/>
    </source>
</evidence>
<feature type="transmembrane region" description="Helical" evidence="6">
    <location>
        <begin position="36"/>
        <end position="62"/>
    </location>
</feature>
<protein>
    <submittedName>
        <fullName evidence="8">Cation-transporting ATPase E</fullName>
    </submittedName>
</protein>
<dbReference type="EMBL" id="FUXA01000008">
    <property type="protein sequence ID" value="SJZ73246.1"/>
    <property type="molecule type" value="Genomic_DNA"/>
</dbReference>
<dbReference type="Pfam" id="PF00122">
    <property type="entry name" value="E1-E2_ATPase"/>
    <property type="match status" value="1"/>
</dbReference>
<dbReference type="Gene3D" id="3.40.50.1000">
    <property type="entry name" value="HAD superfamily/HAD-like"/>
    <property type="match status" value="1"/>
</dbReference>
<dbReference type="InterPro" id="IPR023298">
    <property type="entry name" value="ATPase_P-typ_TM_dom_sf"/>
</dbReference>
<dbReference type="InterPro" id="IPR008250">
    <property type="entry name" value="ATPase_P-typ_transduc_dom_A_sf"/>
</dbReference>
<dbReference type="Pfam" id="PF00702">
    <property type="entry name" value="Hydrolase"/>
    <property type="match status" value="1"/>
</dbReference>
<gene>
    <name evidence="8" type="ORF">SAMN02745110_01428</name>
</gene>
<proteinExistence type="predicted"/>
<dbReference type="InterPro" id="IPR001757">
    <property type="entry name" value="P_typ_ATPase"/>
</dbReference>
<dbReference type="Gene3D" id="2.70.150.10">
    <property type="entry name" value="Calcium-transporting ATPase, cytoplasmic transduction domain A"/>
    <property type="match status" value="1"/>
</dbReference>
<dbReference type="SFLD" id="SFLDS00003">
    <property type="entry name" value="Haloacid_Dehalogenase"/>
    <property type="match status" value="1"/>
</dbReference>
<evidence type="ECO:0000256" key="4">
    <source>
        <dbReference type="ARBA" id="ARBA00022989"/>
    </source>
</evidence>
<keyword evidence="3" id="KW-1278">Translocase</keyword>
<feature type="transmembrane region" description="Helical" evidence="6">
    <location>
        <begin position="741"/>
        <end position="760"/>
    </location>
</feature>
<dbReference type="InterPro" id="IPR044492">
    <property type="entry name" value="P_typ_ATPase_HD_dom"/>
</dbReference>
<dbReference type="GO" id="GO:0016887">
    <property type="term" value="F:ATP hydrolysis activity"/>
    <property type="evidence" value="ECO:0007669"/>
    <property type="project" value="InterPro"/>
</dbReference>
<feature type="transmembrane region" description="Helical" evidence="6">
    <location>
        <begin position="617"/>
        <end position="634"/>
    </location>
</feature>
<dbReference type="OrthoDB" id="9760364at2"/>
<evidence type="ECO:0000256" key="1">
    <source>
        <dbReference type="ARBA" id="ARBA00004141"/>
    </source>
</evidence>
<sequence length="773" mass="84990">MENSDKLLQGLTSKEVEALVRDGKTNSISKHSSQSVASIILSNVVTYFNAIFFGLAFLVIMVGAYRNLLFLPVVLANIIIGIIQQLRAKKVLDKLSLLDITEYTVIRDGRETSVGSEKLVLGDIVILRSGQQIPADAELIEGKISANESLLTGEADEIEKEEGSVLMSGSFVVSGECKARLTHVGVDSYAARLTEKAKEVKNKKSEMIKDIETIIKVAGILIIPVGILMIIDSVVINGRNLQDGVVAVVSAIVGMIPEGLYLLLTVALTMSAARLALKKVLLHDMRSIETLARVDVLCVDKTGTITSDVMSVTDVFAPKGKDLGKEAKDIFTKYIHTVPDTNITMVALRNYFKENITLDTTEVKPFSSKEKFSEIITKEATYRLGAPEFILTEEILNENKTNIEKYTGKGERVLAFIKIDQIGTTPILFVSIANEIRENAPDTFKYFAEQGVIIKVISGDNPLTVSRVAMAANIENADKFVDASTLETEEDYLEAVREYTVFGRVKPEQKKSLIKAIKKNGQKVAMTGDGVNDILAMKSADCSIAMGGGSDAARQAAQVVLLDSDFSHMKQIVSEGRRIINNMTRSGILFLYKNIFSLLLALFTIVLSIHYPLKPTQISLISMFNIGLPGFLLAMENNTRRQRGRLLTRTLRGAIPSSVISFLAIAVFMYIGPKFFNLTDDEMGVAGTYFLSAVGFVLLWKLIHPLNKYRIFVFVLCVTGMVGSIIGFWNIFIMAEVTVRGTWISVGYALAGALLMRLILKIMAKMQLEKVVV</sequence>
<dbReference type="Proteomes" id="UP000189857">
    <property type="component" value="Unassembled WGS sequence"/>
</dbReference>
<dbReference type="RefSeq" id="WP_078787266.1">
    <property type="nucleotide sequence ID" value="NZ_FMTO01000007.1"/>
</dbReference>
<feature type="transmembrane region" description="Helical" evidence="6">
    <location>
        <begin position="683"/>
        <end position="700"/>
    </location>
</feature>
<keyword evidence="5 6" id="KW-0472">Membrane</keyword>
<name>A0A1T4N2B0_9FIRM</name>
<keyword evidence="4 6" id="KW-1133">Transmembrane helix</keyword>
<evidence type="ECO:0000259" key="7">
    <source>
        <dbReference type="Pfam" id="PF00122"/>
    </source>
</evidence>
<dbReference type="InterPro" id="IPR059000">
    <property type="entry name" value="ATPase_P-type_domA"/>
</dbReference>
<dbReference type="InterPro" id="IPR023299">
    <property type="entry name" value="ATPase_P-typ_cyto_dom_N"/>
</dbReference>
<keyword evidence="2 6" id="KW-0812">Transmembrane</keyword>
<feature type="domain" description="P-type ATPase A" evidence="7">
    <location>
        <begin position="102"/>
        <end position="196"/>
    </location>
</feature>
<evidence type="ECO:0000256" key="3">
    <source>
        <dbReference type="ARBA" id="ARBA00022967"/>
    </source>
</evidence>
<evidence type="ECO:0000313" key="8">
    <source>
        <dbReference type="EMBL" id="SJZ73246.1"/>
    </source>
</evidence>
<feature type="transmembrane region" description="Helical" evidence="6">
    <location>
        <begin position="587"/>
        <end position="611"/>
    </location>
</feature>
<reference evidence="8 9" key="1">
    <citation type="submission" date="2017-02" db="EMBL/GenBank/DDBJ databases">
        <authorList>
            <person name="Peterson S.W."/>
        </authorList>
    </citation>
    <scope>NUCLEOTIDE SEQUENCE [LARGE SCALE GENOMIC DNA]</scope>
    <source>
        <strain evidence="8 9">ATCC 17233</strain>
    </source>
</reference>
<feature type="transmembrane region" description="Helical" evidence="6">
    <location>
        <begin position="248"/>
        <end position="277"/>
    </location>
</feature>
<dbReference type="InterPro" id="IPR036412">
    <property type="entry name" value="HAD-like_sf"/>
</dbReference>
<comment type="subcellular location">
    <subcellularLocation>
        <location evidence="1">Membrane</location>
        <topology evidence="1">Multi-pass membrane protein</topology>
    </subcellularLocation>
</comment>
<dbReference type="InterPro" id="IPR023214">
    <property type="entry name" value="HAD_sf"/>
</dbReference>
<dbReference type="GO" id="GO:0005524">
    <property type="term" value="F:ATP binding"/>
    <property type="evidence" value="ECO:0007669"/>
    <property type="project" value="InterPro"/>
</dbReference>
<evidence type="ECO:0000256" key="6">
    <source>
        <dbReference type="SAM" id="Phobius"/>
    </source>
</evidence>
<dbReference type="SUPFAM" id="SSF81660">
    <property type="entry name" value="Metal cation-transporting ATPase, ATP-binding domain N"/>
    <property type="match status" value="1"/>
</dbReference>
<dbReference type="Gene3D" id="1.20.1110.10">
    <property type="entry name" value="Calcium-transporting ATPase, transmembrane domain"/>
    <property type="match status" value="1"/>
</dbReference>
<dbReference type="InterPro" id="IPR018303">
    <property type="entry name" value="ATPase_P-typ_P_site"/>
</dbReference>
<dbReference type="PRINTS" id="PR00119">
    <property type="entry name" value="CATATPASE"/>
</dbReference>
<dbReference type="SUPFAM" id="SSF56784">
    <property type="entry name" value="HAD-like"/>
    <property type="match status" value="1"/>
</dbReference>
<dbReference type="PROSITE" id="PS00154">
    <property type="entry name" value="ATPASE_E1_E2"/>
    <property type="match status" value="1"/>
</dbReference>
<feature type="transmembrane region" description="Helical" evidence="6">
    <location>
        <begin position="654"/>
        <end position="671"/>
    </location>
</feature>
<feature type="transmembrane region" description="Helical" evidence="6">
    <location>
        <begin position="68"/>
        <end position="86"/>
    </location>
</feature>
<feature type="transmembrane region" description="Helical" evidence="6">
    <location>
        <begin position="712"/>
        <end position="735"/>
    </location>
</feature>
<dbReference type="PRINTS" id="PR00120">
    <property type="entry name" value="HATPASE"/>
</dbReference>
<dbReference type="SUPFAM" id="SSF81665">
    <property type="entry name" value="Calcium ATPase, transmembrane domain M"/>
    <property type="match status" value="1"/>
</dbReference>
<evidence type="ECO:0000256" key="5">
    <source>
        <dbReference type="ARBA" id="ARBA00023136"/>
    </source>
</evidence>
<dbReference type="GO" id="GO:0016020">
    <property type="term" value="C:membrane"/>
    <property type="evidence" value="ECO:0007669"/>
    <property type="project" value="UniProtKB-SubCell"/>
</dbReference>
<keyword evidence="9" id="KW-1185">Reference proteome</keyword>
<dbReference type="SUPFAM" id="SSF81653">
    <property type="entry name" value="Calcium ATPase, transduction domain A"/>
    <property type="match status" value="1"/>
</dbReference>